<dbReference type="AlphaFoldDB" id="A0A1X7TVI6"/>
<dbReference type="OrthoDB" id="2919105at2759"/>
<dbReference type="EnsemblMetazoa" id="Aqu2.1.19078_001">
    <property type="protein sequence ID" value="Aqu2.1.19078_001"/>
    <property type="gene ID" value="Aqu2.1.19078"/>
</dbReference>
<dbReference type="STRING" id="400682.A0A1X7TVI6"/>
<dbReference type="SUPFAM" id="SSF52467">
    <property type="entry name" value="DHS-like NAD/FAD-binding domain"/>
    <property type="match status" value="1"/>
</dbReference>
<dbReference type="InterPro" id="IPR029035">
    <property type="entry name" value="DHS-like_NAD/FAD-binding_dom"/>
</dbReference>
<sequence length="206" mass="23123">MPQDCQSRGVRNSYFRSNFNKLRILADMGVRDYLELRTPRSEYRDKGVCGVPEVYDAWEEVERKVSLLCEWLGSSSHAVAHTGAGISTSAVRHGLNRANPLFNTTDQNDLVKVTRMNCPNTLRKCDKLNGGQFSIPSHLSLSITQLMNTLQCACISEGILMEEEVDKKTLCYLDRLFSQTTLLDCLNSSSAKNEDQPLPSIKSFPL</sequence>
<name>A0A1X7TVI6_AMPQE</name>
<evidence type="ECO:0000313" key="1">
    <source>
        <dbReference type="EnsemblMetazoa" id="Aqu2.1.19078_001"/>
    </source>
</evidence>
<accession>A0A1X7TVI6</accession>
<dbReference type="InParanoid" id="A0A1X7TVI6"/>
<proteinExistence type="predicted"/>
<protein>
    <submittedName>
        <fullName evidence="1">Uncharacterized protein</fullName>
    </submittedName>
</protein>
<organism evidence="1">
    <name type="scientific">Amphimedon queenslandica</name>
    <name type="common">Sponge</name>
    <dbReference type="NCBI Taxonomy" id="400682"/>
    <lineage>
        <taxon>Eukaryota</taxon>
        <taxon>Metazoa</taxon>
        <taxon>Porifera</taxon>
        <taxon>Demospongiae</taxon>
        <taxon>Heteroscleromorpha</taxon>
        <taxon>Haplosclerida</taxon>
        <taxon>Niphatidae</taxon>
        <taxon>Amphimedon</taxon>
    </lineage>
</organism>
<reference evidence="1" key="1">
    <citation type="submission" date="2017-05" db="UniProtKB">
        <authorList>
            <consortium name="EnsemblMetazoa"/>
        </authorList>
    </citation>
    <scope>IDENTIFICATION</scope>
</reference>